<evidence type="ECO:0000313" key="2">
    <source>
        <dbReference type="EMBL" id="REH30745.1"/>
    </source>
</evidence>
<dbReference type="AlphaFoldDB" id="A0A3E0GXE8"/>
<dbReference type="SMART" id="SM01119">
    <property type="entry name" value="D-ser_dehydrat"/>
    <property type="match status" value="1"/>
</dbReference>
<evidence type="ECO:0000259" key="1">
    <source>
        <dbReference type="SMART" id="SM01119"/>
    </source>
</evidence>
<keyword evidence="3" id="KW-1185">Reference proteome</keyword>
<dbReference type="PANTHER" id="PTHR28004:SF8">
    <property type="entry name" value="D-SERINE DEAMINASE"/>
    <property type="match status" value="1"/>
</dbReference>
<organism evidence="2 3">
    <name type="scientific">Kutzneria buriramensis</name>
    <dbReference type="NCBI Taxonomy" id="1045776"/>
    <lineage>
        <taxon>Bacteria</taxon>
        <taxon>Bacillati</taxon>
        <taxon>Actinomycetota</taxon>
        <taxon>Actinomycetes</taxon>
        <taxon>Pseudonocardiales</taxon>
        <taxon>Pseudonocardiaceae</taxon>
        <taxon>Kutzneria</taxon>
    </lineage>
</organism>
<dbReference type="Pfam" id="PF14031">
    <property type="entry name" value="D-ser_dehydrat"/>
    <property type="match status" value="1"/>
</dbReference>
<proteinExistence type="predicted"/>
<dbReference type="InterPro" id="IPR026956">
    <property type="entry name" value="D-ser_dehydrat-like_dom"/>
</dbReference>
<dbReference type="InterPro" id="IPR042208">
    <property type="entry name" value="D-ser_dehydrat-like_sf"/>
</dbReference>
<dbReference type="Proteomes" id="UP000256269">
    <property type="component" value="Unassembled WGS sequence"/>
</dbReference>
<comment type="caution">
    <text evidence="2">The sequence shown here is derived from an EMBL/GenBank/DDBJ whole genome shotgun (WGS) entry which is preliminary data.</text>
</comment>
<gene>
    <name evidence="2" type="ORF">BCF44_123104</name>
</gene>
<dbReference type="InterPro" id="IPR029066">
    <property type="entry name" value="PLP-binding_barrel"/>
</dbReference>
<dbReference type="SUPFAM" id="SSF51419">
    <property type="entry name" value="PLP-binding barrel"/>
    <property type="match status" value="2"/>
</dbReference>
<dbReference type="EMBL" id="QUNO01000023">
    <property type="protein sequence ID" value="REH30745.1"/>
    <property type="molecule type" value="Genomic_DNA"/>
</dbReference>
<dbReference type="Gene3D" id="3.20.20.10">
    <property type="entry name" value="Alanine racemase"/>
    <property type="match status" value="1"/>
</dbReference>
<protein>
    <submittedName>
        <fullName evidence="2">D-serine deaminase-like pyridoxal phosphate-dependent protein</fullName>
    </submittedName>
</protein>
<accession>A0A3E0GXE8</accession>
<dbReference type="Gene3D" id="2.40.37.20">
    <property type="entry name" value="D-serine dehydratase-like domain"/>
    <property type="match status" value="1"/>
</dbReference>
<feature type="domain" description="D-serine dehydratase-like" evidence="1">
    <location>
        <begin position="359"/>
        <end position="455"/>
    </location>
</feature>
<evidence type="ECO:0000313" key="3">
    <source>
        <dbReference type="Proteomes" id="UP000256269"/>
    </source>
</evidence>
<sequence length="467" mass="50701">MSSINREAVAALRAETIDWRFKGMPAWAYGSTVGDLSASGLDLFEGGFVGPLVVLDEPALAHNIRVMSDWCASVGLALAPHGKTTMAPQLFQRQFEAGAWGLTTANISQLRVYRAFGVSRILMANELVDPFALRWLSNELATDPSFEFTCWVDSVDGVARMTEALERGAAPVSGPRADFDRISPAVEISQGKTPDQSGIARRGTRREGTVDVILELGGPDGRTGVRSLEDAVEIAEAVRKSPVLRLVGAGGYEGALAHGTEDEELAKIDTYMSRLRELITRLAGDGHFDGVAQVIATAGGSAYFDQVAEGLAGPWPDGLPVLGVLRSGSYLIHDDGLYRRMSPFSRKHRLPGGEPFQPAMHAWSQVTSHPEEGLALLTMGRRDVSYDQELPEPQQVRHLDGSIEDLRGASVSALNDQHAYLRLGAQQVEVGEWVRSGLSHPCTVFDKWQLLPVVDGTRVVDLVRTFF</sequence>
<dbReference type="CDD" id="cd06818">
    <property type="entry name" value="PLPDE_III_cryptic_DSD"/>
    <property type="match status" value="1"/>
</dbReference>
<dbReference type="PANTHER" id="PTHR28004">
    <property type="entry name" value="ZGC:162816-RELATED"/>
    <property type="match status" value="1"/>
</dbReference>
<dbReference type="RefSeq" id="WP_379801272.1">
    <property type="nucleotide sequence ID" value="NZ_CP144375.1"/>
</dbReference>
<name>A0A3E0GXE8_9PSEU</name>
<dbReference type="InterPro" id="IPR051466">
    <property type="entry name" value="D-amino_acid_metab_enzyme"/>
</dbReference>
<reference evidence="2 3" key="1">
    <citation type="submission" date="2018-08" db="EMBL/GenBank/DDBJ databases">
        <title>Genomic Encyclopedia of Archaeal and Bacterial Type Strains, Phase II (KMG-II): from individual species to whole genera.</title>
        <authorList>
            <person name="Goeker M."/>
        </authorList>
    </citation>
    <scope>NUCLEOTIDE SEQUENCE [LARGE SCALE GENOMIC DNA]</scope>
    <source>
        <strain evidence="2 3">DSM 45791</strain>
    </source>
</reference>